<reference evidence="1" key="1">
    <citation type="submission" date="2017-07" db="EMBL/GenBank/DDBJ databases">
        <authorList>
            <person name="Mikheyev A."/>
            <person name="Grau M."/>
        </authorList>
    </citation>
    <scope>NUCLEOTIDE SEQUENCE</scope>
    <source>
        <tissue evidence="1">Venom_gland</tissue>
    </source>
</reference>
<dbReference type="EMBL" id="IACM01106796">
    <property type="protein sequence ID" value="LAB34799.1"/>
    <property type="molecule type" value="Transcribed_RNA"/>
</dbReference>
<sequence>MLLNRNEHKKHILIQETPLHMDFCIPSSHIHFQNTFLVLEETPIALCSALSPNLHCWLGSISWYPEMTIEQASLEQEVFCLEEVKPNELDGKVGSACRGRVEK</sequence>
<reference evidence="1" key="2">
    <citation type="submission" date="2017-11" db="EMBL/GenBank/DDBJ databases">
        <title>Coralsnake Venomics: Analyses of Venom Gland Transcriptomes and Proteomes of Six Brazilian Taxa.</title>
        <authorList>
            <person name="Aird S.D."/>
            <person name="Jorge da Silva N."/>
            <person name="Qiu L."/>
            <person name="Villar-Briones A."/>
            <person name="Aparecida-Saddi V."/>
            <person name="Campos-Telles M.P."/>
            <person name="Grau M."/>
            <person name="Mikheyev A.S."/>
        </authorList>
    </citation>
    <scope>NUCLEOTIDE SEQUENCE</scope>
    <source>
        <tissue evidence="1">Venom_gland</tissue>
    </source>
</reference>
<accession>A0A2D4MP25</accession>
<dbReference type="AlphaFoldDB" id="A0A2D4MP25"/>
<name>A0A2D4MP25_9SAUR</name>
<evidence type="ECO:0000313" key="1">
    <source>
        <dbReference type="EMBL" id="LAB34799.1"/>
    </source>
</evidence>
<protein>
    <submittedName>
        <fullName evidence="1">Uncharacterized protein</fullName>
    </submittedName>
</protein>
<organism evidence="1">
    <name type="scientific">Micrurus spixii</name>
    <name type="common">Amazon coral snake</name>
    <dbReference type="NCBI Taxonomy" id="129469"/>
    <lineage>
        <taxon>Eukaryota</taxon>
        <taxon>Metazoa</taxon>
        <taxon>Chordata</taxon>
        <taxon>Craniata</taxon>
        <taxon>Vertebrata</taxon>
        <taxon>Euteleostomi</taxon>
        <taxon>Lepidosauria</taxon>
        <taxon>Squamata</taxon>
        <taxon>Bifurcata</taxon>
        <taxon>Unidentata</taxon>
        <taxon>Episquamata</taxon>
        <taxon>Toxicofera</taxon>
        <taxon>Serpentes</taxon>
        <taxon>Colubroidea</taxon>
        <taxon>Elapidae</taxon>
        <taxon>Elapinae</taxon>
        <taxon>Micrurus</taxon>
    </lineage>
</organism>
<proteinExistence type="predicted"/>